<dbReference type="PANTHER" id="PTHR47953">
    <property type="entry name" value="OS08G0105600 PROTEIN"/>
    <property type="match status" value="1"/>
</dbReference>
<evidence type="ECO:0000313" key="11">
    <source>
        <dbReference type="Proteomes" id="UP000554482"/>
    </source>
</evidence>
<keyword evidence="7 9" id="KW-0503">Monooxygenase</keyword>
<keyword evidence="6 8" id="KW-0408">Iron</keyword>
<dbReference type="Proteomes" id="UP000554482">
    <property type="component" value="Unassembled WGS sequence"/>
</dbReference>
<proteinExistence type="inferred from homology"/>
<dbReference type="InterPro" id="IPR052306">
    <property type="entry name" value="CYP450_71D"/>
</dbReference>
<evidence type="ECO:0000256" key="8">
    <source>
        <dbReference type="PIRSR" id="PIRSR602401-1"/>
    </source>
</evidence>
<keyword evidence="3 8" id="KW-0349">Heme</keyword>
<dbReference type="Pfam" id="PF00067">
    <property type="entry name" value="p450"/>
    <property type="match status" value="1"/>
</dbReference>
<name>A0A7J6WZ23_THATH</name>
<dbReference type="GO" id="GO:0016705">
    <property type="term" value="F:oxidoreductase activity, acting on paired donors, with incorporation or reduction of molecular oxygen"/>
    <property type="evidence" value="ECO:0007669"/>
    <property type="project" value="InterPro"/>
</dbReference>
<dbReference type="OrthoDB" id="1055148at2759"/>
<evidence type="ECO:0000256" key="4">
    <source>
        <dbReference type="ARBA" id="ARBA00022723"/>
    </source>
</evidence>
<evidence type="ECO:0000256" key="6">
    <source>
        <dbReference type="ARBA" id="ARBA00023004"/>
    </source>
</evidence>
<dbReference type="InterPro" id="IPR017972">
    <property type="entry name" value="Cyt_P450_CS"/>
</dbReference>
<dbReference type="GO" id="GO:0044550">
    <property type="term" value="P:secondary metabolite biosynthetic process"/>
    <property type="evidence" value="ECO:0007669"/>
    <property type="project" value="UniProtKB-ARBA"/>
</dbReference>
<keyword evidence="4 8" id="KW-0479">Metal-binding</keyword>
<comment type="cofactor">
    <cofactor evidence="1 8">
        <name>heme</name>
        <dbReference type="ChEBI" id="CHEBI:30413"/>
    </cofactor>
</comment>
<keyword evidence="5 9" id="KW-0560">Oxidoreductase</keyword>
<evidence type="ECO:0000256" key="5">
    <source>
        <dbReference type="ARBA" id="ARBA00023002"/>
    </source>
</evidence>
<evidence type="ECO:0000256" key="7">
    <source>
        <dbReference type="ARBA" id="ARBA00023033"/>
    </source>
</evidence>
<dbReference type="GO" id="GO:0005506">
    <property type="term" value="F:iron ion binding"/>
    <property type="evidence" value="ECO:0007669"/>
    <property type="project" value="InterPro"/>
</dbReference>
<dbReference type="GO" id="GO:0004497">
    <property type="term" value="F:monooxygenase activity"/>
    <property type="evidence" value="ECO:0007669"/>
    <property type="project" value="UniProtKB-KW"/>
</dbReference>
<dbReference type="PROSITE" id="PS00086">
    <property type="entry name" value="CYTOCHROME_P450"/>
    <property type="match status" value="1"/>
</dbReference>
<keyword evidence="11" id="KW-1185">Reference proteome</keyword>
<dbReference type="AlphaFoldDB" id="A0A7J6WZ23"/>
<dbReference type="PRINTS" id="PR00463">
    <property type="entry name" value="EP450I"/>
</dbReference>
<dbReference type="InterPro" id="IPR001128">
    <property type="entry name" value="Cyt_P450"/>
</dbReference>
<dbReference type="InterPro" id="IPR002401">
    <property type="entry name" value="Cyt_P450_E_grp-I"/>
</dbReference>
<dbReference type="PANTHER" id="PTHR47953:SF1">
    <property type="entry name" value="CYTOCHROME P450 71A9"/>
    <property type="match status" value="1"/>
</dbReference>
<feature type="binding site" description="axial binding residue" evidence="8">
    <location>
        <position position="143"/>
    </location>
    <ligand>
        <name>heme</name>
        <dbReference type="ChEBI" id="CHEBI:30413"/>
    </ligand>
    <ligandPart>
        <name>Fe</name>
        <dbReference type="ChEBI" id="CHEBI:18248"/>
    </ligandPart>
</feature>
<evidence type="ECO:0000256" key="9">
    <source>
        <dbReference type="RuleBase" id="RU000461"/>
    </source>
</evidence>
<comment type="similarity">
    <text evidence="2 9">Belongs to the cytochrome P450 family.</text>
</comment>
<sequence length="202" mass="22872">MFLAGSDTASAAVVWAMTELIRHPEIMKELQKEIREIGKENLGITEDDLGKMHYLKLVMKETLRLHGPAPLLLPHESIQDTKLLGYDIPAKTKVLVNAWAIAMDPLLWDEPDEFRPRRFLNSSLDYKGNNFEYIPFGTGRRKCPGISFAILTMELPLANLLYHFDWTMPNGAPKPEDLDITEGFGIVTYKKDPLVVVATPHI</sequence>
<dbReference type="PRINTS" id="PR00385">
    <property type="entry name" value="P450"/>
</dbReference>
<dbReference type="GO" id="GO:0020037">
    <property type="term" value="F:heme binding"/>
    <property type="evidence" value="ECO:0007669"/>
    <property type="project" value="InterPro"/>
</dbReference>
<evidence type="ECO:0000256" key="1">
    <source>
        <dbReference type="ARBA" id="ARBA00001971"/>
    </source>
</evidence>
<protein>
    <submittedName>
        <fullName evidence="10">Cytochrome p450</fullName>
    </submittedName>
</protein>
<dbReference type="InterPro" id="IPR036396">
    <property type="entry name" value="Cyt_P450_sf"/>
</dbReference>
<dbReference type="FunFam" id="1.10.630.10:FF:000126">
    <property type="entry name" value="Predicted protein"/>
    <property type="match status" value="1"/>
</dbReference>
<organism evidence="10 11">
    <name type="scientific">Thalictrum thalictroides</name>
    <name type="common">Rue-anemone</name>
    <name type="synonym">Anemone thalictroides</name>
    <dbReference type="NCBI Taxonomy" id="46969"/>
    <lineage>
        <taxon>Eukaryota</taxon>
        <taxon>Viridiplantae</taxon>
        <taxon>Streptophyta</taxon>
        <taxon>Embryophyta</taxon>
        <taxon>Tracheophyta</taxon>
        <taxon>Spermatophyta</taxon>
        <taxon>Magnoliopsida</taxon>
        <taxon>Ranunculales</taxon>
        <taxon>Ranunculaceae</taxon>
        <taxon>Thalictroideae</taxon>
        <taxon>Thalictrum</taxon>
    </lineage>
</organism>
<dbReference type="SUPFAM" id="SSF48264">
    <property type="entry name" value="Cytochrome P450"/>
    <property type="match status" value="1"/>
</dbReference>
<accession>A0A7J6WZ23</accession>
<reference evidence="10 11" key="1">
    <citation type="submission" date="2020-06" db="EMBL/GenBank/DDBJ databases">
        <title>Transcriptomic and genomic resources for Thalictrum thalictroides and T. hernandezii: Facilitating candidate gene discovery in an emerging model plant lineage.</title>
        <authorList>
            <person name="Arias T."/>
            <person name="Riano-Pachon D.M."/>
            <person name="Di Stilio V.S."/>
        </authorList>
    </citation>
    <scope>NUCLEOTIDE SEQUENCE [LARGE SCALE GENOMIC DNA]</scope>
    <source>
        <strain evidence="11">cv. WT478/WT964</strain>
        <tissue evidence="10">Leaves</tissue>
    </source>
</reference>
<dbReference type="Gene3D" id="1.10.630.10">
    <property type="entry name" value="Cytochrome P450"/>
    <property type="match status" value="1"/>
</dbReference>
<comment type="caution">
    <text evidence="10">The sequence shown here is derived from an EMBL/GenBank/DDBJ whole genome shotgun (WGS) entry which is preliminary data.</text>
</comment>
<evidence type="ECO:0000256" key="2">
    <source>
        <dbReference type="ARBA" id="ARBA00010617"/>
    </source>
</evidence>
<evidence type="ECO:0000256" key="3">
    <source>
        <dbReference type="ARBA" id="ARBA00022617"/>
    </source>
</evidence>
<gene>
    <name evidence="10" type="ORF">FRX31_008685</name>
</gene>
<dbReference type="EMBL" id="JABWDY010009017">
    <property type="protein sequence ID" value="KAF5201730.1"/>
    <property type="molecule type" value="Genomic_DNA"/>
</dbReference>
<evidence type="ECO:0000313" key="10">
    <source>
        <dbReference type="EMBL" id="KAF5201730.1"/>
    </source>
</evidence>